<dbReference type="GO" id="GO:0004190">
    <property type="term" value="F:aspartic-type endopeptidase activity"/>
    <property type="evidence" value="ECO:0007669"/>
    <property type="project" value="InterPro"/>
</dbReference>
<name>A0A4S1XC67_9SPHN</name>
<dbReference type="Proteomes" id="UP000306147">
    <property type="component" value="Unassembled WGS sequence"/>
</dbReference>
<feature type="domain" description="Peptidase A2" evidence="2">
    <location>
        <begin position="78"/>
        <end position="157"/>
    </location>
</feature>
<reference evidence="3 4" key="1">
    <citation type="submission" date="2019-04" db="EMBL/GenBank/DDBJ databases">
        <title>Sphingomonas psychrotolerans sp. nov., isolated from soil in the Tianshan Mountains, Xinjiang, China.</title>
        <authorList>
            <person name="Luo Y."/>
            <person name="Sheng H."/>
        </authorList>
    </citation>
    <scope>NUCLEOTIDE SEQUENCE [LARGE SCALE GENOMIC DNA]</scope>
    <source>
        <strain evidence="3 4">ZFGT-11</strain>
    </source>
</reference>
<dbReference type="CDD" id="cd05483">
    <property type="entry name" value="retropepsin_like_bacteria"/>
    <property type="match status" value="1"/>
</dbReference>
<dbReference type="GO" id="GO:0006508">
    <property type="term" value="P:proteolysis"/>
    <property type="evidence" value="ECO:0007669"/>
    <property type="project" value="UniProtKB-KW"/>
</dbReference>
<dbReference type="InterPro" id="IPR034122">
    <property type="entry name" value="Retropepsin-like_bacterial"/>
</dbReference>
<comment type="caution">
    <text evidence="3">The sequence shown here is derived from an EMBL/GenBank/DDBJ whole genome shotgun (WGS) entry which is preliminary data.</text>
</comment>
<organism evidence="3 4">
    <name type="scientific">Sphingomonas gei</name>
    <dbReference type="NCBI Taxonomy" id="1395960"/>
    <lineage>
        <taxon>Bacteria</taxon>
        <taxon>Pseudomonadati</taxon>
        <taxon>Pseudomonadota</taxon>
        <taxon>Alphaproteobacteria</taxon>
        <taxon>Sphingomonadales</taxon>
        <taxon>Sphingomonadaceae</taxon>
        <taxon>Sphingomonas</taxon>
    </lineage>
</organism>
<dbReference type="InterPro" id="IPR001969">
    <property type="entry name" value="Aspartic_peptidase_AS"/>
</dbReference>
<evidence type="ECO:0000259" key="2">
    <source>
        <dbReference type="PROSITE" id="PS50175"/>
    </source>
</evidence>
<dbReference type="SUPFAM" id="SSF50630">
    <property type="entry name" value="Acid proteases"/>
    <property type="match status" value="1"/>
</dbReference>
<keyword evidence="3" id="KW-0645">Protease</keyword>
<dbReference type="EMBL" id="SRXT01000004">
    <property type="protein sequence ID" value="TGX53518.1"/>
    <property type="molecule type" value="Genomic_DNA"/>
</dbReference>
<dbReference type="EC" id="3.4.23.-" evidence="3"/>
<evidence type="ECO:0000313" key="3">
    <source>
        <dbReference type="EMBL" id="TGX53518.1"/>
    </source>
</evidence>
<protein>
    <submittedName>
        <fullName evidence="3">TIGR02281 family clan AA aspartic protease</fullName>
        <ecNumber evidence="3">3.4.23.-</ecNumber>
    </submittedName>
</protein>
<dbReference type="InterPro" id="IPR001995">
    <property type="entry name" value="Peptidase_A2_cat"/>
</dbReference>
<dbReference type="Pfam" id="PF13975">
    <property type="entry name" value="gag-asp_proteas"/>
    <property type="match status" value="1"/>
</dbReference>
<keyword evidence="4" id="KW-1185">Reference proteome</keyword>
<dbReference type="InterPro" id="IPR011969">
    <property type="entry name" value="Clan_AA_Asp_peptidase_C"/>
</dbReference>
<gene>
    <name evidence="3" type="ORF">E5A73_11830</name>
</gene>
<dbReference type="NCBIfam" id="TIGR02281">
    <property type="entry name" value="clan_AA_DTGA"/>
    <property type="match status" value="1"/>
</dbReference>
<dbReference type="OrthoDB" id="7595324at2"/>
<dbReference type="PROSITE" id="PS50175">
    <property type="entry name" value="ASP_PROT_RETROV"/>
    <property type="match status" value="1"/>
</dbReference>
<dbReference type="PROSITE" id="PS00141">
    <property type="entry name" value="ASP_PROTEASE"/>
    <property type="match status" value="1"/>
</dbReference>
<sequence length="178" mass="18252">MVDERFLWLAAMIATGTALVAASAQPPVRATPVAPIASVAIAAPVPDARPSHESKRIVLDRAPDGLFYIHGQVNGTRVRFLIDTGATALILSAEDAARAKLRADGDSIAGALQTASGPATMSWVSADTLEVGGRAFEAMPAAVPSGGLKVSLLGQSVLSKLGPITLDGDQMVIGSDRL</sequence>
<proteinExistence type="predicted"/>
<dbReference type="RefSeq" id="WP_135964024.1">
    <property type="nucleotide sequence ID" value="NZ_SRXT01000004.1"/>
</dbReference>
<evidence type="ECO:0000256" key="1">
    <source>
        <dbReference type="ARBA" id="ARBA00022801"/>
    </source>
</evidence>
<evidence type="ECO:0000313" key="4">
    <source>
        <dbReference type="Proteomes" id="UP000306147"/>
    </source>
</evidence>
<dbReference type="InterPro" id="IPR021109">
    <property type="entry name" value="Peptidase_aspartic_dom_sf"/>
</dbReference>
<accession>A0A4S1XC67</accession>
<keyword evidence="1 3" id="KW-0378">Hydrolase</keyword>
<dbReference type="Gene3D" id="2.40.70.10">
    <property type="entry name" value="Acid Proteases"/>
    <property type="match status" value="1"/>
</dbReference>
<dbReference type="AlphaFoldDB" id="A0A4S1XC67"/>